<keyword evidence="1" id="KW-0812">Transmembrane</keyword>
<keyword evidence="3" id="KW-1185">Reference proteome</keyword>
<name>A0ABU3D094_9FLAO</name>
<keyword evidence="1" id="KW-1133">Transmembrane helix</keyword>
<evidence type="ECO:0000313" key="2">
    <source>
        <dbReference type="EMBL" id="MDT0652049.1"/>
    </source>
</evidence>
<comment type="caution">
    <text evidence="2">The sequence shown here is derived from an EMBL/GenBank/DDBJ whole genome shotgun (WGS) entry which is preliminary data.</text>
</comment>
<evidence type="ECO:0000256" key="1">
    <source>
        <dbReference type="SAM" id="Phobius"/>
    </source>
</evidence>
<organism evidence="2 3">
    <name type="scientific">Autumnicola edwardsiae</name>
    <dbReference type="NCBI Taxonomy" id="3075594"/>
    <lineage>
        <taxon>Bacteria</taxon>
        <taxon>Pseudomonadati</taxon>
        <taxon>Bacteroidota</taxon>
        <taxon>Flavobacteriia</taxon>
        <taxon>Flavobacteriales</taxon>
        <taxon>Flavobacteriaceae</taxon>
        <taxon>Autumnicola</taxon>
    </lineage>
</organism>
<accession>A0ABU3D094</accession>
<proteinExistence type="predicted"/>
<gene>
    <name evidence="2" type="ORF">RM529_18060</name>
</gene>
<dbReference type="EMBL" id="JAVRHP010000381">
    <property type="protein sequence ID" value="MDT0652049.1"/>
    <property type="molecule type" value="Genomic_DNA"/>
</dbReference>
<evidence type="ECO:0000313" key="3">
    <source>
        <dbReference type="Proteomes" id="UP001248819"/>
    </source>
</evidence>
<keyword evidence="1" id="KW-0472">Membrane</keyword>
<reference evidence="2 3" key="1">
    <citation type="submission" date="2023-09" db="EMBL/GenBank/DDBJ databases">
        <authorList>
            <person name="Rey-Velasco X."/>
        </authorList>
    </citation>
    <scope>NUCLEOTIDE SEQUENCE [LARGE SCALE GENOMIC DNA]</scope>
    <source>
        <strain evidence="2 3">F297</strain>
    </source>
</reference>
<feature type="non-terminal residue" evidence="2">
    <location>
        <position position="1"/>
    </location>
</feature>
<sequence>VLMVALGMYGVQDNQWIPALLFLGSPFLLINTLMYVFLHKDQDNKRSIENTRSVLRPQKENLNWKIL</sequence>
<dbReference type="RefSeq" id="WP_311486105.1">
    <property type="nucleotide sequence ID" value="NZ_JAVRHP010000381.1"/>
</dbReference>
<feature type="non-terminal residue" evidence="2">
    <location>
        <position position="67"/>
    </location>
</feature>
<protein>
    <submittedName>
        <fullName evidence="2">Uncharacterized protein</fullName>
    </submittedName>
</protein>
<feature type="transmembrane region" description="Helical" evidence="1">
    <location>
        <begin position="16"/>
        <end position="38"/>
    </location>
</feature>
<dbReference type="Proteomes" id="UP001248819">
    <property type="component" value="Unassembled WGS sequence"/>
</dbReference>